<sequence length="687" mass="75551">MPTLNYYGLPGLIDMPTANVMPDADLSLTGSYVDGTLRGTIAFQVMPRLTATFRYAAIPEFTPDSTPINQDYYLDRSFDLHWQILEEESWWPSLAVGIRDIAGTGVYGGEYIVATRHFGADDRLAVTAGLGFGRLGERDGFANPFGLGDRPPRDFGLGGTVNFDQFFRGDAAVFGGVEYQASDRLRLQLEYSTDLYTAEAADGVIEIESPINLGATYDMGRYGTIGAHYLYGTTFGLSYSLSTNPRRGAFNGTVDAAPEPVRPRPLSAEPYATSWVSQPDGPPILRDNVERLFEEDGGLELVSLSLDPQRATIRVRNIRYGQEAMALGRVLRVLSVTMPNSVEVFEVIFIVNGADASRVRVNRSDVEGLEHDVNGASGLLARADVEPAGRVRDPDTITVRGTAPDRLTWGIGPYIETALFDPDAPFRGDLGLEAQARFEFGRGFVAEGALRVPLIGNLSDARVVDGVEPGGPFPVRSESALYYQESEARLDRLTLSHYGRLGDDLYTRLTFGYMERMFAGASAEVLWQRVDSRLGLGVELNHVWRRDFDGGFGLQDYSVTSGHVSAYFPIFGDFTGQVDVGRYLAGDYGATLRVDREFANGWRVGAFATFTDVSFDEFGEGSFDKGIELTVPLGWFTGTSSRSEQTTTLRPILRDGGARLSVEGRLHDLILDYHQPALEETEAMLWR</sequence>
<dbReference type="RefSeq" id="WP_259546706.1">
    <property type="nucleotide sequence ID" value="NZ_BAABHW010000001.1"/>
</dbReference>
<protein>
    <submittedName>
        <fullName evidence="1">YjbH domain-containing protein</fullName>
    </submittedName>
</protein>
<dbReference type="EMBL" id="BAABHW010000001">
    <property type="protein sequence ID" value="GAA5067125.1"/>
    <property type="molecule type" value="Genomic_DNA"/>
</dbReference>
<keyword evidence="2" id="KW-1185">Reference proteome</keyword>
<dbReference type="Proteomes" id="UP001499910">
    <property type="component" value="Unassembled WGS sequence"/>
</dbReference>
<organism evidence="1 2">
    <name type="scientific">[Roseibacterium] beibuensis</name>
    <dbReference type="NCBI Taxonomy" id="1193142"/>
    <lineage>
        <taxon>Bacteria</taxon>
        <taxon>Pseudomonadati</taxon>
        <taxon>Pseudomonadota</taxon>
        <taxon>Alphaproteobacteria</taxon>
        <taxon>Rhodobacterales</taxon>
        <taxon>Roseobacteraceae</taxon>
        <taxon>Roseicyclus</taxon>
    </lineage>
</organism>
<dbReference type="Pfam" id="PF06082">
    <property type="entry name" value="YjbH"/>
    <property type="match status" value="1"/>
</dbReference>
<evidence type="ECO:0000313" key="1">
    <source>
        <dbReference type="EMBL" id="GAA5067125.1"/>
    </source>
</evidence>
<reference evidence="2" key="1">
    <citation type="journal article" date="2019" name="Int. J. Syst. Evol. Microbiol.">
        <title>The Global Catalogue of Microorganisms (GCM) 10K type strain sequencing project: providing services to taxonomists for standard genome sequencing and annotation.</title>
        <authorList>
            <consortium name="The Broad Institute Genomics Platform"/>
            <consortium name="The Broad Institute Genome Sequencing Center for Infectious Disease"/>
            <person name="Wu L."/>
            <person name="Ma J."/>
        </authorList>
    </citation>
    <scope>NUCLEOTIDE SEQUENCE [LARGE SCALE GENOMIC DNA]</scope>
    <source>
        <strain evidence="2">JCM 18015</strain>
    </source>
</reference>
<proteinExistence type="predicted"/>
<accession>A0ABP9KWL8</accession>
<evidence type="ECO:0000313" key="2">
    <source>
        <dbReference type="Proteomes" id="UP001499910"/>
    </source>
</evidence>
<gene>
    <name evidence="1" type="ORF">GCM10023209_06420</name>
</gene>
<name>A0ABP9KWL8_9RHOB</name>
<dbReference type="InterPro" id="IPR010344">
    <property type="entry name" value="YbjH"/>
</dbReference>
<comment type="caution">
    <text evidence="1">The sequence shown here is derived from an EMBL/GenBank/DDBJ whole genome shotgun (WGS) entry which is preliminary data.</text>
</comment>